<dbReference type="InterPro" id="IPR002509">
    <property type="entry name" value="NODB_dom"/>
</dbReference>
<protein>
    <submittedName>
        <fullName evidence="2">Polysaccharide deacetylase</fullName>
    </submittedName>
</protein>
<dbReference type="HOGENOM" id="CLU_1142128_0_0_9"/>
<dbReference type="Pfam" id="PF01522">
    <property type="entry name" value="Polysacc_deac_1"/>
    <property type="match status" value="1"/>
</dbReference>
<dbReference type="InterPro" id="IPR050248">
    <property type="entry name" value="Polysacc_deacetylase_ArnD"/>
</dbReference>
<dbReference type="SUPFAM" id="SSF88713">
    <property type="entry name" value="Glycoside hydrolase/deacetylase"/>
    <property type="match status" value="1"/>
</dbReference>
<dbReference type="STRING" id="679936.Sulac_2453"/>
<dbReference type="Gene3D" id="3.20.20.370">
    <property type="entry name" value="Glycoside hydrolase/deacetylase"/>
    <property type="match status" value="1"/>
</dbReference>
<feature type="domain" description="NodB homology" evidence="1">
    <location>
        <begin position="55"/>
        <end position="166"/>
    </location>
</feature>
<reference evidence="3" key="1">
    <citation type="submission" date="2011-12" db="EMBL/GenBank/DDBJ databases">
        <title>The complete genome of chromosome of Sulfobacillus acidophilus DSM 10332.</title>
        <authorList>
            <person name="Lucas S."/>
            <person name="Han J."/>
            <person name="Lapidus A."/>
            <person name="Bruce D."/>
            <person name="Goodwin L."/>
            <person name="Pitluck S."/>
            <person name="Peters L."/>
            <person name="Kyrpides N."/>
            <person name="Mavromatis K."/>
            <person name="Ivanova N."/>
            <person name="Mikhailova N."/>
            <person name="Chertkov O."/>
            <person name="Saunders E."/>
            <person name="Detter J.C."/>
            <person name="Tapia R."/>
            <person name="Han C."/>
            <person name="Land M."/>
            <person name="Hauser L."/>
            <person name="Markowitz V."/>
            <person name="Cheng J.-F."/>
            <person name="Hugenholtz P."/>
            <person name="Woyke T."/>
            <person name="Wu D."/>
            <person name="Pukall R."/>
            <person name="Gehrich-Schroeter G."/>
            <person name="Schneider S."/>
            <person name="Klenk H.-P."/>
            <person name="Eisen J.A."/>
        </authorList>
    </citation>
    <scope>NUCLEOTIDE SEQUENCE [LARGE SCALE GENOMIC DNA]</scope>
    <source>
        <strain evidence="3">ATCC 700253 / DSM 10332 / NAL</strain>
    </source>
</reference>
<dbReference type="InterPro" id="IPR011330">
    <property type="entry name" value="Glyco_hydro/deAcase_b/a-brl"/>
</dbReference>
<accession>G8TVY9</accession>
<dbReference type="PANTHER" id="PTHR10587:SF134">
    <property type="entry name" value="SECRETED PROTEIN"/>
    <property type="match status" value="1"/>
</dbReference>
<dbReference type="PATRIC" id="fig|679936.5.peg.2540"/>
<dbReference type="GO" id="GO:0005975">
    <property type="term" value="P:carbohydrate metabolic process"/>
    <property type="evidence" value="ECO:0007669"/>
    <property type="project" value="InterPro"/>
</dbReference>
<reference evidence="2 3" key="2">
    <citation type="journal article" date="2012" name="Stand. Genomic Sci.">
        <title>Complete genome sequence of the moderately thermophilic mineral-sulfide-oxidizing firmicute Sulfobacillus acidophilus type strain (NAL(T)).</title>
        <authorList>
            <person name="Anderson I."/>
            <person name="Chertkov O."/>
            <person name="Chen A."/>
            <person name="Saunders E."/>
            <person name="Lapidus A."/>
            <person name="Nolan M."/>
            <person name="Lucas S."/>
            <person name="Hammon N."/>
            <person name="Deshpande S."/>
            <person name="Cheng J.F."/>
            <person name="Han C."/>
            <person name="Tapia R."/>
            <person name="Goodwin L.A."/>
            <person name="Pitluck S."/>
            <person name="Liolios K."/>
            <person name="Pagani I."/>
            <person name="Ivanova N."/>
            <person name="Mikhailova N."/>
            <person name="Pati A."/>
            <person name="Palaniappan K."/>
            <person name="Land M."/>
            <person name="Pan C."/>
            <person name="Rohde M."/>
            <person name="Pukall R."/>
            <person name="Goker M."/>
            <person name="Detter J.C."/>
            <person name="Woyke T."/>
            <person name="Bristow J."/>
            <person name="Eisen J.A."/>
            <person name="Markowitz V."/>
            <person name="Hugenholtz P."/>
            <person name="Kyrpides N.C."/>
            <person name="Klenk H.P."/>
            <person name="Mavromatis K."/>
        </authorList>
    </citation>
    <scope>NUCLEOTIDE SEQUENCE [LARGE SCALE GENOMIC DNA]</scope>
    <source>
        <strain evidence="3">ATCC 700253 / DSM 10332 / NAL</strain>
    </source>
</reference>
<dbReference type="KEGG" id="sap:Sulac_2453"/>
<evidence type="ECO:0000313" key="2">
    <source>
        <dbReference type="EMBL" id="AEW05916.1"/>
    </source>
</evidence>
<evidence type="ECO:0000313" key="3">
    <source>
        <dbReference type="Proteomes" id="UP000005439"/>
    </source>
</evidence>
<proteinExistence type="predicted"/>
<keyword evidence="3" id="KW-1185">Reference proteome</keyword>
<dbReference type="AlphaFoldDB" id="G8TVY9"/>
<dbReference type="Proteomes" id="UP000005439">
    <property type="component" value="Chromosome"/>
</dbReference>
<sequence>MSHDGLPASWRSRWRIGLALLLAAINVGGFFPSRRQPPAASIGVLRQGSPRWPWMAITVDTGTGGDPDRLLPLFVQLKVPVTFFVSGPPRTWWGLATRDGMTVESQTFGYINLTTHTTRQDERDLIASLAAIRQATGRRPYFLRPPYGAVDARVIRLAARLGLHVVLWTPGHYIASAASDRHLLEGLLAHAGPGVILAISDEPPAAPLRLALTVAVESFRAEGYRLVPLAQLLRAPG</sequence>
<organism evidence="2 3">
    <name type="scientific">Sulfobacillus acidophilus (strain ATCC 700253 / DSM 10332 / NAL)</name>
    <dbReference type="NCBI Taxonomy" id="679936"/>
    <lineage>
        <taxon>Bacteria</taxon>
        <taxon>Bacillati</taxon>
        <taxon>Bacillota</taxon>
        <taxon>Clostridia</taxon>
        <taxon>Eubacteriales</taxon>
        <taxon>Clostridiales Family XVII. Incertae Sedis</taxon>
        <taxon>Sulfobacillus</taxon>
    </lineage>
</organism>
<dbReference type="GO" id="GO:0016810">
    <property type="term" value="F:hydrolase activity, acting on carbon-nitrogen (but not peptide) bonds"/>
    <property type="evidence" value="ECO:0007669"/>
    <property type="project" value="InterPro"/>
</dbReference>
<name>G8TVY9_SULAD</name>
<dbReference type="PANTHER" id="PTHR10587">
    <property type="entry name" value="GLYCOSYL TRANSFERASE-RELATED"/>
    <property type="match status" value="1"/>
</dbReference>
<gene>
    <name evidence="2" type="ordered locus">Sulac_2453</name>
</gene>
<evidence type="ECO:0000259" key="1">
    <source>
        <dbReference type="Pfam" id="PF01522"/>
    </source>
</evidence>
<dbReference type="CDD" id="cd10917">
    <property type="entry name" value="CE4_NodB_like_6s_7s"/>
    <property type="match status" value="1"/>
</dbReference>
<dbReference type="EMBL" id="CP003179">
    <property type="protein sequence ID" value="AEW05916.1"/>
    <property type="molecule type" value="Genomic_DNA"/>
</dbReference>